<evidence type="ECO:0000256" key="2">
    <source>
        <dbReference type="SAM" id="SignalP"/>
    </source>
</evidence>
<evidence type="ECO:0000256" key="1">
    <source>
        <dbReference type="SAM" id="MobiDB-lite"/>
    </source>
</evidence>
<dbReference type="OrthoDB" id="1046782at2759"/>
<dbReference type="EMBL" id="JAADYS010000066">
    <property type="protein sequence ID" value="KAF4472553.1"/>
    <property type="molecule type" value="Genomic_DNA"/>
</dbReference>
<protein>
    <submittedName>
        <fullName evidence="3">Glycosyl hydrolase family 71</fullName>
    </submittedName>
</protein>
<evidence type="ECO:0000313" key="3">
    <source>
        <dbReference type="EMBL" id="KAF4472553.1"/>
    </source>
</evidence>
<evidence type="ECO:0000313" key="4">
    <source>
        <dbReference type="Proteomes" id="UP000554235"/>
    </source>
</evidence>
<keyword evidence="3" id="KW-0378">Hydrolase</keyword>
<gene>
    <name evidence="3" type="ORF">FALBO_554</name>
</gene>
<dbReference type="AlphaFoldDB" id="A0A8H4LPR2"/>
<dbReference type="Proteomes" id="UP000554235">
    <property type="component" value="Unassembled WGS sequence"/>
</dbReference>
<keyword evidence="4" id="KW-1185">Reference proteome</keyword>
<name>A0A8H4LPR2_9HYPO</name>
<proteinExistence type="predicted"/>
<reference evidence="3 4" key="1">
    <citation type="submission" date="2020-01" db="EMBL/GenBank/DDBJ databases">
        <title>Identification and distribution of gene clusters putatively required for synthesis of sphingolipid metabolism inhibitors in phylogenetically diverse species of the filamentous fungus Fusarium.</title>
        <authorList>
            <person name="Kim H.-S."/>
            <person name="Busman M."/>
            <person name="Brown D.W."/>
            <person name="Divon H."/>
            <person name="Uhlig S."/>
            <person name="Proctor R.H."/>
        </authorList>
    </citation>
    <scope>NUCLEOTIDE SEQUENCE [LARGE SCALE GENOMIC DNA]</scope>
    <source>
        <strain evidence="3 4">NRRL 20459</strain>
    </source>
</reference>
<keyword evidence="2" id="KW-0732">Signal</keyword>
<sequence>MATKLFMRAKALPTQGHPLFMVLMLLLLLVQLSLGSMDLAQNLSVSTASSVVDPEIMMGNLVAAVSNGNTLGLESRDGFNPNLLTQLKDTCVRLEKCVLHNDNNNHCGEGYKSVGWEACDDKGSKRKPICCRTQTAPETCKWRGSGKNCNGQCHTGEVNLFQSKRGGGEHRQSGMGKCRRGTKTFCCKEPQFDELVAGCKWTGCGGHCGENQREVAYAKSIHGKCRPWKQGTRFCCPKYEPPPLEACHWVGKGDCAHNTCNSGEVTLGRTLYGDSKWSCNWERKKSLCCGINPKARHCGETLCHLDNSYRCGEDPWADLSEEAEELPHSFAHLISGRPEKELTNRDETSHHEDFDEEEDIDIDFSNLNETELQNLESRGRGGRRVLAKTVDYRRRRFQIRVLARNYPGSSRLHNSARGIPAASTVFRNDLPSLPRAGASRSTRTPNDYFMDRFGSTGNRTPLLLAERNMNQVKGRVFARDVSPQSPEKFDDAIQNSIRTGRGEQVFLEPIRQVILVFRYMNMPQARRQIQRNRQELLTASRRISTTVSQLQALHDIHQEFDYNWYLARTNEARHWVESQLVQIATIYQQNGAGSTNYQAVMTAIGSLWNDVKYIKPPPEDPADL</sequence>
<feature type="signal peptide" evidence="2">
    <location>
        <begin position="1"/>
        <end position="35"/>
    </location>
</feature>
<feature type="region of interest" description="Disordered" evidence="1">
    <location>
        <begin position="337"/>
        <end position="358"/>
    </location>
</feature>
<organism evidence="3 4">
    <name type="scientific">Fusarium albosuccineum</name>
    <dbReference type="NCBI Taxonomy" id="1237068"/>
    <lineage>
        <taxon>Eukaryota</taxon>
        <taxon>Fungi</taxon>
        <taxon>Dikarya</taxon>
        <taxon>Ascomycota</taxon>
        <taxon>Pezizomycotina</taxon>
        <taxon>Sordariomycetes</taxon>
        <taxon>Hypocreomycetidae</taxon>
        <taxon>Hypocreales</taxon>
        <taxon>Nectriaceae</taxon>
        <taxon>Fusarium</taxon>
        <taxon>Fusarium decemcellulare species complex</taxon>
    </lineage>
</organism>
<feature type="compositionally biased region" description="Basic and acidic residues" evidence="1">
    <location>
        <begin position="337"/>
        <end position="353"/>
    </location>
</feature>
<feature type="chain" id="PRO_5034167036" evidence="2">
    <location>
        <begin position="36"/>
        <end position="624"/>
    </location>
</feature>
<accession>A0A8H4LPR2</accession>
<comment type="caution">
    <text evidence="3">The sequence shown here is derived from an EMBL/GenBank/DDBJ whole genome shotgun (WGS) entry which is preliminary data.</text>
</comment>
<dbReference type="GO" id="GO:0016787">
    <property type="term" value="F:hydrolase activity"/>
    <property type="evidence" value="ECO:0007669"/>
    <property type="project" value="UniProtKB-KW"/>
</dbReference>